<dbReference type="EMBL" id="WRPP01000005">
    <property type="protein sequence ID" value="MVU80797.1"/>
    <property type="molecule type" value="Genomic_DNA"/>
</dbReference>
<keyword evidence="3" id="KW-0274">FAD</keyword>
<accession>A0A7K1V2Q4</accession>
<dbReference type="PRINTS" id="PR00420">
    <property type="entry name" value="RNGMNOXGNASE"/>
</dbReference>
<protein>
    <submittedName>
        <fullName evidence="5">FAD-dependent oxidoreductase</fullName>
    </submittedName>
</protein>
<keyword evidence="6" id="KW-1185">Reference proteome</keyword>
<dbReference type="Gene3D" id="3.50.50.60">
    <property type="entry name" value="FAD/NAD(P)-binding domain"/>
    <property type="match status" value="2"/>
</dbReference>
<dbReference type="PANTHER" id="PTHR42877:SF4">
    <property type="entry name" value="FAD_NAD(P)-BINDING DOMAIN-CONTAINING PROTEIN-RELATED"/>
    <property type="match status" value="1"/>
</dbReference>
<proteinExistence type="inferred from homology"/>
<dbReference type="AlphaFoldDB" id="A0A7K1V2Q4"/>
<comment type="caution">
    <text evidence="5">The sequence shown here is derived from an EMBL/GenBank/DDBJ whole genome shotgun (WGS) entry which is preliminary data.</text>
</comment>
<name>A0A7K1V2Q4_9NOCA</name>
<dbReference type="SUPFAM" id="SSF51905">
    <property type="entry name" value="FAD/NAD(P)-binding domain"/>
    <property type="match status" value="2"/>
</dbReference>
<reference evidence="5 6" key="1">
    <citation type="submission" date="2019-12" db="EMBL/GenBank/DDBJ databases">
        <title>Nocardia sp. nov. ET3-3 isolated from soil.</title>
        <authorList>
            <person name="Kanchanasin P."/>
            <person name="Tanasupawat S."/>
            <person name="Yuki M."/>
            <person name="Kudo T."/>
        </authorList>
    </citation>
    <scope>NUCLEOTIDE SEQUENCE [LARGE SCALE GENOMIC DNA]</scope>
    <source>
        <strain evidence="5 6">ET3-3</strain>
    </source>
</reference>
<dbReference type="Proteomes" id="UP000466794">
    <property type="component" value="Unassembled WGS sequence"/>
</dbReference>
<keyword evidence="2" id="KW-0285">Flavoprotein</keyword>
<dbReference type="GO" id="GO:0004499">
    <property type="term" value="F:N,N-dimethylaniline monooxygenase activity"/>
    <property type="evidence" value="ECO:0007669"/>
    <property type="project" value="InterPro"/>
</dbReference>
<gene>
    <name evidence="5" type="ORF">GPX89_26530</name>
</gene>
<organism evidence="5 6">
    <name type="scientific">Nocardia terrae</name>
    <dbReference type="NCBI Taxonomy" id="2675851"/>
    <lineage>
        <taxon>Bacteria</taxon>
        <taxon>Bacillati</taxon>
        <taxon>Actinomycetota</taxon>
        <taxon>Actinomycetes</taxon>
        <taxon>Mycobacteriales</taxon>
        <taxon>Nocardiaceae</taxon>
        <taxon>Nocardia</taxon>
    </lineage>
</organism>
<evidence type="ECO:0000256" key="2">
    <source>
        <dbReference type="ARBA" id="ARBA00022630"/>
    </source>
</evidence>
<dbReference type="GO" id="GO:0050661">
    <property type="term" value="F:NADP binding"/>
    <property type="evidence" value="ECO:0007669"/>
    <property type="project" value="InterPro"/>
</dbReference>
<evidence type="ECO:0000256" key="4">
    <source>
        <dbReference type="ARBA" id="ARBA00023002"/>
    </source>
</evidence>
<dbReference type="InterPro" id="IPR036188">
    <property type="entry name" value="FAD/NAD-bd_sf"/>
</dbReference>
<evidence type="ECO:0000313" key="5">
    <source>
        <dbReference type="EMBL" id="MVU80797.1"/>
    </source>
</evidence>
<evidence type="ECO:0000256" key="3">
    <source>
        <dbReference type="ARBA" id="ARBA00022827"/>
    </source>
</evidence>
<dbReference type="InterPro" id="IPR020946">
    <property type="entry name" value="Flavin_mOase-like"/>
</dbReference>
<evidence type="ECO:0000256" key="1">
    <source>
        <dbReference type="ARBA" id="ARBA00010139"/>
    </source>
</evidence>
<dbReference type="InterPro" id="IPR051209">
    <property type="entry name" value="FAD-bind_Monooxygenase_sf"/>
</dbReference>
<dbReference type="PANTHER" id="PTHR42877">
    <property type="entry name" value="L-ORNITHINE N(5)-MONOOXYGENASE-RELATED"/>
    <property type="match status" value="1"/>
</dbReference>
<dbReference type="Pfam" id="PF00743">
    <property type="entry name" value="FMO-like"/>
    <property type="match status" value="1"/>
</dbReference>
<comment type="similarity">
    <text evidence="1">Belongs to the FAD-binding monooxygenase family.</text>
</comment>
<keyword evidence="4" id="KW-0560">Oxidoreductase</keyword>
<dbReference type="RefSeq" id="WP_157390362.1">
    <property type="nucleotide sequence ID" value="NZ_WRPP01000005.1"/>
</dbReference>
<dbReference type="GO" id="GO:0050660">
    <property type="term" value="F:flavin adenine dinucleotide binding"/>
    <property type="evidence" value="ECO:0007669"/>
    <property type="project" value="InterPro"/>
</dbReference>
<evidence type="ECO:0000313" key="6">
    <source>
        <dbReference type="Proteomes" id="UP000466794"/>
    </source>
</evidence>
<sequence>MSDTVAAPGLDGQASATEQLRTALDEANIPTLLMVLAQLTGDERWLREPYRPRRGLPLDDNDSGGLPEELQQEIRLAAFDAVVDYRAGRLTPVDLTPTQVAEMLEVAMVEDVPREYGPLLSEELGLTSRDVAVGEPPAGFRVLIIGAGLSGLCAAIKLRAAGIDYTLIEKDAEVGGTWWENVYPGCGVDTPSHLYSFAFAPNTKWSRYFAKRDEVEDYLVRLAEAYDVRENILFETEVSRAEYDEATATWSVHVSGPAGAQTLVGNVLISAVGQVNRPSLPAIPGLDGFNGPVMHTAEWQRDVSLAGKRVAVIGTGASAMQVVPTIVDEAERVLIFQRSKQWALPHPNYHRNVSEGIRYLMDAVPYYAGWYRLRAFWNFSDRLHPSLQIDPDWPHPDRSINAANERHRVFLTDYIKKQLGDRTDLIDACVPEYPPYGKRPLIDNGWFAAVRREDVDLVTEGVAEVRESTIVTTSGAEYEADVIVLATGFKTLQFLWPMEIRGKSGRVLREQWGTDDARAYLGITVPDFPNFFILNGPNTNAGHGGSAVHPTEFQMRYVMQAIGHLFESDSASVEILEKVFWDYNKELDEALSRCIWVHPGMTTYYRNDAGRVVISSPWKYIDYWQRTLTFEADEYDVAAPALEQEATA</sequence>